<evidence type="ECO:0000256" key="2">
    <source>
        <dbReference type="ARBA" id="ARBA00047806"/>
    </source>
</evidence>
<feature type="active site" evidence="4">
    <location>
        <position position="12"/>
    </location>
</feature>
<evidence type="ECO:0000256" key="3">
    <source>
        <dbReference type="ARBA" id="ARBA00048782"/>
    </source>
</evidence>
<dbReference type="eggNOG" id="COG0225">
    <property type="taxonomic scope" value="Bacteria"/>
</dbReference>
<dbReference type="STRING" id="357804.Ping_1447"/>
<dbReference type="KEGG" id="pin:Ping_1447"/>
<dbReference type="OrthoDB" id="4174719at2"/>
<proteinExistence type="inferred from homology"/>
<comment type="catalytic activity">
    <reaction evidence="3 4">
        <text>[thioredoxin]-disulfide + L-methionine + H2O = L-methionine (S)-S-oxide + [thioredoxin]-dithiol</text>
        <dbReference type="Rhea" id="RHEA:19993"/>
        <dbReference type="Rhea" id="RHEA-COMP:10698"/>
        <dbReference type="Rhea" id="RHEA-COMP:10700"/>
        <dbReference type="ChEBI" id="CHEBI:15377"/>
        <dbReference type="ChEBI" id="CHEBI:29950"/>
        <dbReference type="ChEBI" id="CHEBI:50058"/>
        <dbReference type="ChEBI" id="CHEBI:57844"/>
        <dbReference type="ChEBI" id="CHEBI:58772"/>
        <dbReference type="EC" id="1.8.4.11"/>
    </reaction>
</comment>
<dbReference type="Pfam" id="PF01625">
    <property type="entry name" value="PMSR"/>
    <property type="match status" value="1"/>
</dbReference>
<dbReference type="PANTHER" id="PTHR43774:SF1">
    <property type="entry name" value="PEPTIDE METHIONINE SULFOXIDE REDUCTASE MSRA 2"/>
    <property type="match status" value="1"/>
</dbReference>
<sequence>MAISTATFAGGCFWCMEAAFNALKGVKSAVSGYTGGKTDSPTYADICTGTSGHAEVVQITFDDSVISYAELLTIFFSLHDATQLNRQGHDIGTQYRSAIFYHDLAQKQSALEFINTLEQQAVLTDSIKTTIEKLETFYPAEDYHQGYFLKNPGQGYCSMVIQPKFNKFKATYQAALKEERGS</sequence>
<dbReference type="InterPro" id="IPR036509">
    <property type="entry name" value="Met_Sox_Rdtase_MsrA_sf"/>
</dbReference>
<dbReference type="InterPro" id="IPR002569">
    <property type="entry name" value="Met_Sox_Rdtase_MsrA_dom"/>
</dbReference>
<comment type="catalytic activity">
    <reaction evidence="2 4">
        <text>L-methionyl-[protein] + [thioredoxin]-disulfide + H2O = L-methionyl-(S)-S-oxide-[protein] + [thioredoxin]-dithiol</text>
        <dbReference type="Rhea" id="RHEA:14217"/>
        <dbReference type="Rhea" id="RHEA-COMP:10698"/>
        <dbReference type="Rhea" id="RHEA-COMP:10700"/>
        <dbReference type="Rhea" id="RHEA-COMP:12313"/>
        <dbReference type="Rhea" id="RHEA-COMP:12315"/>
        <dbReference type="ChEBI" id="CHEBI:15377"/>
        <dbReference type="ChEBI" id="CHEBI:16044"/>
        <dbReference type="ChEBI" id="CHEBI:29950"/>
        <dbReference type="ChEBI" id="CHEBI:44120"/>
        <dbReference type="ChEBI" id="CHEBI:50058"/>
        <dbReference type="EC" id="1.8.4.11"/>
    </reaction>
</comment>
<dbReference type="SUPFAM" id="SSF55068">
    <property type="entry name" value="Peptide methionine sulfoxide reductase"/>
    <property type="match status" value="1"/>
</dbReference>
<evidence type="ECO:0000256" key="1">
    <source>
        <dbReference type="ARBA" id="ARBA00023002"/>
    </source>
</evidence>
<dbReference type="RefSeq" id="WP_011769824.1">
    <property type="nucleotide sequence ID" value="NC_008709.1"/>
</dbReference>
<evidence type="ECO:0000313" key="7">
    <source>
        <dbReference type="Proteomes" id="UP000000639"/>
    </source>
</evidence>
<dbReference type="AlphaFoldDB" id="A1SUU9"/>
<keyword evidence="1 4" id="KW-0560">Oxidoreductase</keyword>
<dbReference type="EC" id="1.8.4.11" evidence="4"/>
<dbReference type="EMBL" id="CP000510">
    <property type="protein sequence ID" value="ABM03264.1"/>
    <property type="molecule type" value="Genomic_DNA"/>
</dbReference>
<evidence type="ECO:0000259" key="5">
    <source>
        <dbReference type="Pfam" id="PF01625"/>
    </source>
</evidence>
<dbReference type="Proteomes" id="UP000000639">
    <property type="component" value="Chromosome"/>
</dbReference>
<dbReference type="Gene3D" id="3.30.1060.10">
    <property type="entry name" value="Peptide methionine sulphoxide reductase MsrA"/>
    <property type="match status" value="1"/>
</dbReference>
<organism evidence="6 7">
    <name type="scientific">Psychromonas ingrahamii (strain DSM 17664 / CCUG 51855 / 37)</name>
    <dbReference type="NCBI Taxonomy" id="357804"/>
    <lineage>
        <taxon>Bacteria</taxon>
        <taxon>Pseudomonadati</taxon>
        <taxon>Pseudomonadota</taxon>
        <taxon>Gammaproteobacteria</taxon>
        <taxon>Alteromonadales</taxon>
        <taxon>Psychromonadaceae</taxon>
        <taxon>Psychromonas</taxon>
    </lineage>
</organism>
<dbReference type="PANTHER" id="PTHR43774">
    <property type="entry name" value="PEPTIDE METHIONINE SULFOXIDE REDUCTASE"/>
    <property type="match status" value="1"/>
</dbReference>
<dbReference type="HOGENOM" id="CLU_031040_10_0_6"/>
<accession>A1SUU9</accession>
<comment type="similarity">
    <text evidence="4">Belongs to the MsrA Met sulfoxide reductase family.</text>
</comment>
<evidence type="ECO:0000256" key="4">
    <source>
        <dbReference type="HAMAP-Rule" id="MF_01401"/>
    </source>
</evidence>
<name>A1SUU9_PSYIN</name>
<dbReference type="NCBIfam" id="TIGR00401">
    <property type="entry name" value="msrA"/>
    <property type="match status" value="1"/>
</dbReference>
<protein>
    <recommendedName>
        <fullName evidence="4">Peptide methionine sulfoxide reductase MsrA</fullName>
        <shortName evidence="4">Protein-methionine-S-oxide reductase</shortName>
        <ecNumber evidence="4">1.8.4.11</ecNumber>
    </recommendedName>
    <alternativeName>
        <fullName evidence="4">Peptide-methionine (S)-S-oxide reductase</fullName>
        <shortName evidence="4">Peptide Met(O) reductase</shortName>
    </alternativeName>
</protein>
<comment type="function">
    <text evidence="4">Has an important function as a repair enzyme for proteins that have been inactivated by oxidation. Catalyzes the reversible oxidation-reduction of methionine sulfoxide in proteins to methionine.</text>
</comment>
<dbReference type="GO" id="GO:0033744">
    <property type="term" value="F:L-methionine:thioredoxin-disulfide S-oxidoreductase activity"/>
    <property type="evidence" value="ECO:0007669"/>
    <property type="project" value="RHEA"/>
</dbReference>
<feature type="domain" description="Peptide methionine sulphoxide reductase MsrA" evidence="5">
    <location>
        <begin position="5"/>
        <end position="157"/>
    </location>
</feature>
<evidence type="ECO:0000313" key="6">
    <source>
        <dbReference type="EMBL" id="ABM03264.1"/>
    </source>
</evidence>
<dbReference type="HAMAP" id="MF_01401">
    <property type="entry name" value="MsrA"/>
    <property type="match status" value="1"/>
</dbReference>
<gene>
    <name evidence="4" type="primary">msrA</name>
    <name evidence="6" type="ordered locus">Ping_1447</name>
</gene>
<reference evidence="6 7" key="1">
    <citation type="submission" date="2007-01" db="EMBL/GenBank/DDBJ databases">
        <title>Complete sequence of Psychromonas ingrahamii 37.</title>
        <authorList>
            <consortium name="US DOE Joint Genome Institute"/>
            <person name="Copeland A."/>
            <person name="Lucas S."/>
            <person name="Lapidus A."/>
            <person name="Barry K."/>
            <person name="Detter J.C."/>
            <person name="Glavina del Rio T."/>
            <person name="Hammon N."/>
            <person name="Israni S."/>
            <person name="Dalin E."/>
            <person name="Tice H."/>
            <person name="Pitluck S."/>
            <person name="Thompson L.S."/>
            <person name="Brettin T."/>
            <person name="Bruce D."/>
            <person name="Han C."/>
            <person name="Tapia R."/>
            <person name="Schmutz J."/>
            <person name="Larimer F."/>
            <person name="Land M."/>
            <person name="Hauser L."/>
            <person name="Kyrpides N."/>
            <person name="Ivanova N."/>
            <person name="Staley J."/>
            <person name="Richardson P."/>
        </authorList>
    </citation>
    <scope>NUCLEOTIDE SEQUENCE [LARGE SCALE GENOMIC DNA]</scope>
    <source>
        <strain evidence="6 7">37</strain>
    </source>
</reference>
<dbReference type="GO" id="GO:0008113">
    <property type="term" value="F:peptide-methionine (S)-S-oxide reductase activity"/>
    <property type="evidence" value="ECO:0007669"/>
    <property type="project" value="UniProtKB-UniRule"/>
</dbReference>
<keyword evidence="7" id="KW-1185">Reference proteome</keyword>